<sequence>MHVFCANYTGEFTDVINVGSYNYLGFSHNDGPCAQRAIAQIEQHGVSSASIPNEFAAFKIQYELEQQLAQFVGCEDAIVCPMGFGTNSMNLPAIANENTLVLSDELNHASLVLGLRLSKAKVVVFKHNNAKNCEFKLRNALAEYIHKNGKSPSKILIVVEGIYSMEGTITDLPSFIEVKKRNKAYLFVDEAHSIGALGPRGRGVVDYWGCNPRDIDVLMGTLTKSFASAGGYIAGSKALIGYLRNNSAVYNYGTAMSPALVGQISEALRIICGEDGTTTGQEKIQRLLRNSRYFRKRIQQLGFLIYGQEDSPVVPIMTFFISKVVATGREALKYNLGLIAVGFPATAITKARARVCLSADHTKEQLDQVLNILDIIGDKMNIKYGKNPFPDGYIVEY</sequence>
<evidence type="ECO:0000313" key="2">
    <source>
        <dbReference type="WBParaSite" id="PS1159_v2.g21926.t1"/>
    </source>
</evidence>
<dbReference type="Proteomes" id="UP000887580">
    <property type="component" value="Unplaced"/>
</dbReference>
<dbReference type="WBParaSite" id="PS1159_v2.g21926.t1">
    <property type="protein sequence ID" value="PS1159_v2.g21926.t1"/>
    <property type="gene ID" value="PS1159_v2.g21926"/>
</dbReference>
<reference evidence="2" key="1">
    <citation type="submission" date="2022-11" db="UniProtKB">
        <authorList>
            <consortium name="WormBaseParasite"/>
        </authorList>
    </citation>
    <scope>IDENTIFICATION</scope>
</reference>
<organism evidence="1 2">
    <name type="scientific">Panagrolaimus sp. PS1159</name>
    <dbReference type="NCBI Taxonomy" id="55785"/>
    <lineage>
        <taxon>Eukaryota</taxon>
        <taxon>Metazoa</taxon>
        <taxon>Ecdysozoa</taxon>
        <taxon>Nematoda</taxon>
        <taxon>Chromadorea</taxon>
        <taxon>Rhabditida</taxon>
        <taxon>Tylenchina</taxon>
        <taxon>Panagrolaimomorpha</taxon>
        <taxon>Panagrolaimoidea</taxon>
        <taxon>Panagrolaimidae</taxon>
        <taxon>Panagrolaimus</taxon>
    </lineage>
</organism>
<name>A0AC35FYH4_9BILA</name>
<evidence type="ECO:0000313" key="1">
    <source>
        <dbReference type="Proteomes" id="UP000887580"/>
    </source>
</evidence>
<proteinExistence type="predicted"/>
<accession>A0AC35FYH4</accession>
<protein>
    <submittedName>
        <fullName evidence="2">Aminotransferase class I/classII domain-containing protein</fullName>
    </submittedName>
</protein>